<dbReference type="InterPro" id="IPR021109">
    <property type="entry name" value="Peptidase_aspartic_dom_sf"/>
</dbReference>
<dbReference type="InterPro" id="IPR031318">
    <property type="entry name" value="OPI10"/>
</dbReference>
<evidence type="ECO:0000256" key="2">
    <source>
        <dbReference type="SAM" id="Phobius"/>
    </source>
</evidence>
<evidence type="ECO:0000259" key="3">
    <source>
        <dbReference type="PROSITE" id="PS51767"/>
    </source>
</evidence>
<dbReference type="EMBL" id="QUSY01000155">
    <property type="protein sequence ID" value="RHY32192.1"/>
    <property type="molecule type" value="Genomic_DNA"/>
</dbReference>
<dbReference type="Gene3D" id="2.40.70.10">
    <property type="entry name" value="Acid Proteases"/>
    <property type="match status" value="1"/>
</dbReference>
<dbReference type="GO" id="GO:0006606">
    <property type="term" value="P:protein import into nucleus"/>
    <property type="evidence" value="ECO:0007669"/>
    <property type="project" value="TreeGrafter"/>
</dbReference>
<dbReference type="Pfam" id="PF00026">
    <property type="entry name" value="Asp"/>
    <property type="match status" value="1"/>
</dbReference>
<keyword evidence="5" id="KW-1185">Reference proteome</keyword>
<evidence type="ECO:0000313" key="5">
    <source>
        <dbReference type="Proteomes" id="UP000285060"/>
    </source>
</evidence>
<dbReference type="InterPro" id="IPR048364">
    <property type="entry name" value="Hikeshi-like_C"/>
</dbReference>
<dbReference type="InterPro" id="IPR008493">
    <property type="entry name" value="Hikeshi-like_N"/>
</dbReference>
<proteinExistence type="inferred from homology"/>
<evidence type="ECO:0000256" key="1">
    <source>
        <dbReference type="ARBA" id="ARBA00006623"/>
    </source>
</evidence>
<keyword evidence="2" id="KW-0812">Transmembrane</keyword>
<dbReference type="InterPro" id="IPR033121">
    <property type="entry name" value="PEPTIDASE_A1"/>
</dbReference>
<accession>A0A418B2H5</accession>
<dbReference type="PROSITE" id="PS51767">
    <property type="entry name" value="PEPTIDASE_A1"/>
    <property type="match status" value="1"/>
</dbReference>
<protein>
    <recommendedName>
        <fullName evidence="3">Peptidase A1 domain-containing protein</fullName>
    </recommendedName>
</protein>
<dbReference type="Proteomes" id="UP000285060">
    <property type="component" value="Unassembled WGS sequence"/>
</dbReference>
<comment type="similarity">
    <text evidence="1">Belongs to the OPI10 family.</text>
</comment>
<feature type="domain" description="Peptidase A1" evidence="3">
    <location>
        <begin position="1"/>
        <end position="212"/>
    </location>
</feature>
<name>A0A418B2H5_9STRA</name>
<evidence type="ECO:0000313" key="4">
    <source>
        <dbReference type="EMBL" id="RHY32192.1"/>
    </source>
</evidence>
<keyword evidence="2" id="KW-0472">Membrane</keyword>
<organism evidence="4 5">
    <name type="scientific">Aphanomyces invadans</name>
    <dbReference type="NCBI Taxonomy" id="157072"/>
    <lineage>
        <taxon>Eukaryota</taxon>
        <taxon>Sar</taxon>
        <taxon>Stramenopiles</taxon>
        <taxon>Oomycota</taxon>
        <taxon>Saprolegniomycetes</taxon>
        <taxon>Saprolegniales</taxon>
        <taxon>Verrucalvaceae</taxon>
        <taxon>Aphanomyces</taxon>
    </lineage>
</organism>
<dbReference type="AlphaFoldDB" id="A0A418B2H5"/>
<sequence length="399" mass="44218">MTSWTLGFVAKEPLYGISTGVCKCRCLRCRIQLTIRVLDTVSTTHLGAVPEFPFVAIDVQQEFFKGGYNGILGAIVDSGTTNIVLPPPVYRPLMAMLRDATLQAIPDFPSTYFSDRSVCCEAYCDPTNVNSTLMSLPSLSFSFALMGQVNDQVTVTIPPTYYWRPIAVQSAVGTTMCRMIGLSEGSSTILGNVFMDGLYTVHDRRNGQIGLAVADNCDNLAISTKTISTSAMPSSTASWCDCLSNAELNDNLVTSKLPGQRACFIWYWWTYVFVVSIIVIAVFTDITFFMLPQSPVPPGFAAVLYFAVPHLQNWQLLGSVFAEKPSADNVRNLGIEASGLEERKSFALKIAMDLFNFMSSFSTSSNSNMMVVPTNLLDRWIERFESKYRRDPNFMMKNN</sequence>
<dbReference type="Pfam" id="PF21057">
    <property type="entry name" value="Hikeshi-like_C"/>
    <property type="match status" value="1"/>
</dbReference>
<reference evidence="4 5" key="1">
    <citation type="submission" date="2018-08" db="EMBL/GenBank/DDBJ databases">
        <title>Aphanomyces genome sequencing and annotation.</title>
        <authorList>
            <person name="Minardi D."/>
            <person name="Oidtmann B."/>
            <person name="Van Der Giezen M."/>
            <person name="Studholme D.J."/>
        </authorList>
    </citation>
    <scope>NUCLEOTIDE SEQUENCE [LARGE SCALE GENOMIC DNA]</scope>
    <source>
        <strain evidence="4 5">NJM0002</strain>
    </source>
</reference>
<keyword evidence="2" id="KW-1133">Transmembrane helix</keyword>
<dbReference type="VEuPathDB" id="FungiDB:H310_12019"/>
<dbReference type="GO" id="GO:0061608">
    <property type="term" value="F:nuclear import signal receptor activity"/>
    <property type="evidence" value="ECO:0007669"/>
    <property type="project" value="TreeGrafter"/>
</dbReference>
<gene>
    <name evidence="4" type="ORF">DYB32_002774</name>
</gene>
<feature type="transmembrane region" description="Helical" evidence="2">
    <location>
        <begin position="266"/>
        <end position="291"/>
    </location>
</feature>
<comment type="caution">
    <text evidence="4">The sequence shown here is derived from an EMBL/GenBank/DDBJ whole genome shotgun (WGS) entry which is preliminary data.</text>
</comment>
<dbReference type="PANTHER" id="PTHR12925">
    <property type="entry name" value="HIKESHI FAMILY MEMBER"/>
    <property type="match status" value="1"/>
</dbReference>
<dbReference type="GO" id="GO:0005829">
    <property type="term" value="C:cytosol"/>
    <property type="evidence" value="ECO:0007669"/>
    <property type="project" value="TreeGrafter"/>
</dbReference>
<dbReference type="Pfam" id="PF05603">
    <property type="entry name" value="Hikeshi-like_N"/>
    <property type="match status" value="1"/>
</dbReference>
<dbReference type="PANTHER" id="PTHR12925:SF0">
    <property type="entry name" value="PROTEIN HIKESHI"/>
    <property type="match status" value="1"/>
</dbReference>
<dbReference type="SUPFAM" id="SSF50630">
    <property type="entry name" value="Acid proteases"/>
    <property type="match status" value="1"/>
</dbReference>
<dbReference type="GO" id="GO:0005634">
    <property type="term" value="C:nucleus"/>
    <property type="evidence" value="ECO:0007669"/>
    <property type="project" value="TreeGrafter"/>
</dbReference>